<dbReference type="SUPFAM" id="SSF75005">
    <property type="entry name" value="Arabinanase/levansucrase/invertase"/>
    <property type="match status" value="1"/>
</dbReference>
<dbReference type="Proteomes" id="UP001499988">
    <property type="component" value="Unassembled WGS sequence"/>
</dbReference>
<dbReference type="InterPro" id="IPR006710">
    <property type="entry name" value="Glyco_hydro_43"/>
</dbReference>
<evidence type="ECO:0000256" key="2">
    <source>
        <dbReference type="ARBA" id="ARBA00022801"/>
    </source>
</evidence>
<dbReference type="EMBL" id="BAABJZ010000006">
    <property type="protein sequence ID" value="GAA4874689.1"/>
    <property type="molecule type" value="Genomic_DNA"/>
</dbReference>
<accession>A0ABP9EC84</accession>
<name>A0ABP9EC84_9GAMM</name>
<gene>
    <name evidence="5" type="ORF">GCM10023333_04670</name>
</gene>
<feature type="domain" description="F5/8 type C" evidence="4">
    <location>
        <begin position="367"/>
        <end position="530"/>
    </location>
</feature>
<dbReference type="SUPFAM" id="SSF49265">
    <property type="entry name" value="Fibronectin type III"/>
    <property type="match status" value="1"/>
</dbReference>
<evidence type="ECO:0000256" key="3">
    <source>
        <dbReference type="ARBA" id="ARBA00023295"/>
    </source>
</evidence>
<dbReference type="InterPro" id="IPR036116">
    <property type="entry name" value="FN3_sf"/>
</dbReference>
<dbReference type="Gene3D" id="2.115.10.20">
    <property type="entry name" value="Glycosyl hydrolase domain, family 43"/>
    <property type="match status" value="1"/>
</dbReference>
<dbReference type="InterPro" id="IPR000421">
    <property type="entry name" value="FA58C"/>
</dbReference>
<dbReference type="SUPFAM" id="SSF49785">
    <property type="entry name" value="Galactose-binding domain-like"/>
    <property type="match status" value="1"/>
</dbReference>
<dbReference type="PANTHER" id="PTHR42812:SF12">
    <property type="entry name" value="BETA-XYLOSIDASE-RELATED"/>
    <property type="match status" value="1"/>
</dbReference>
<comment type="similarity">
    <text evidence="1">Belongs to the glycosyl hydrolase 43 family.</text>
</comment>
<comment type="caution">
    <text evidence="5">The sequence shown here is derived from an EMBL/GenBank/DDBJ whole genome shotgun (WGS) entry which is preliminary data.</text>
</comment>
<evidence type="ECO:0000313" key="5">
    <source>
        <dbReference type="EMBL" id="GAA4874689.1"/>
    </source>
</evidence>
<dbReference type="InterPro" id="IPR051795">
    <property type="entry name" value="Glycosyl_Hydrlase_43"/>
</dbReference>
<dbReference type="PROSITE" id="PS50022">
    <property type="entry name" value="FA58C_3"/>
    <property type="match status" value="1"/>
</dbReference>
<keyword evidence="3" id="KW-0326">Glycosidase</keyword>
<dbReference type="InterPro" id="IPR013783">
    <property type="entry name" value="Ig-like_fold"/>
</dbReference>
<dbReference type="InterPro" id="IPR023296">
    <property type="entry name" value="Glyco_hydro_beta-prop_sf"/>
</dbReference>
<dbReference type="Gene3D" id="2.60.120.260">
    <property type="entry name" value="Galactose-binding domain-like"/>
    <property type="match status" value="1"/>
</dbReference>
<keyword evidence="6" id="KW-1185">Reference proteome</keyword>
<proteinExistence type="inferred from homology"/>
<protein>
    <submittedName>
        <fullName evidence="5">Family 43 glycosylhydrolase</fullName>
    </submittedName>
</protein>
<sequence>MALSLLSGGVSAGTYINPMDVEYQYAEVIEQRMAYPGVAGLNARMGADPVMVHLDAEGEQRGYYLFGTHNRGYYYSADMVSWEHIVPQGDWPVSYFNEKSERERNSGGIRTEADTGYIYKDMIAPAAAVKDGQIYLMASSRGGKPELFVSEDARSGQWRMLEQDLGFPNVGDKHLWDPALYHEGDQWYIFWGSSHLHPLYGAKLNETQKNGIKVDRFLRSFVHLYPDQHGWERMGWDHRAEERRPYGEGPELIKDGDTYYLTYAAPGTDNNVYGDGVYTAKSPLGPFVYQEHNPVSYKPGGYVHGAGHGNTFRDEHGNVWRSGTSWLGVNWVFERRLVMLPGAIDADGQLYSTSRFADFPQYAPTGEYQDPTELFTGWMLLSYQKPVSASSEVEGHEAARLSDEEPRSYWLAQSNGDEHIVMDLQGEKTVRAIQLNYTDHLVDAEKLTPLMPRESDLKDYKARVYSHYRVSLSSDGEEWTVVADNSAIQENRANPYIQLDEPVEARFVKFENLHVPTEHLALSAIRVFGNAPGKAPKTPKGLKVERQGDRRNAVVSWTPQSDAKQGSGQETVGYNIRFGHAKDKLYHTYQIWHDEFVGELEGKKEIRSLNLHSGYCFAIEAFNETGVSKLGKVRCAD</sequence>
<dbReference type="Gene3D" id="2.60.40.10">
    <property type="entry name" value="Immunoglobulins"/>
    <property type="match status" value="1"/>
</dbReference>
<evidence type="ECO:0000259" key="4">
    <source>
        <dbReference type="PROSITE" id="PS50022"/>
    </source>
</evidence>
<evidence type="ECO:0000256" key="1">
    <source>
        <dbReference type="ARBA" id="ARBA00009865"/>
    </source>
</evidence>
<keyword evidence="2" id="KW-0378">Hydrolase</keyword>
<dbReference type="PANTHER" id="PTHR42812">
    <property type="entry name" value="BETA-XYLOSIDASE"/>
    <property type="match status" value="1"/>
</dbReference>
<reference evidence="6" key="1">
    <citation type="journal article" date="2019" name="Int. J. Syst. Evol. Microbiol.">
        <title>The Global Catalogue of Microorganisms (GCM) 10K type strain sequencing project: providing services to taxonomists for standard genome sequencing and annotation.</title>
        <authorList>
            <consortium name="The Broad Institute Genomics Platform"/>
            <consortium name="The Broad Institute Genome Sequencing Center for Infectious Disease"/>
            <person name="Wu L."/>
            <person name="Ma J."/>
        </authorList>
    </citation>
    <scope>NUCLEOTIDE SEQUENCE [LARGE SCALE GENOMIC DNA]</scope>
    <source>
        <strain evidence="6">JCM 18401</strain>
    </source>
</reference>
<organism evidence="5 6">
    <name type="scientific">Ferrimonas pelagia</name>
    <dbReference type="NCBI Taxonomy" id="1177826"/>
    <lineage>
        <taxon>Bacteria</taxon>
        <taxon>Pseudomonadati</taxon>
        <taxon>Pseudomonadota</taxon>
        <taxon>Gammaproteobacteria</taxon>
        <taxon>Alteromonadales</taxon>
        <taxon>Ferrimonadaceae</taxon>
        <taxon>Ferrimonas</taxon>
    </lineage>
</organism>
<dbReference type="Pfam" id="PF00754">
    <property type="entry name" value="F5_F8_type_C"/>
    <property type="match status" value="1"/>
</dbReference>
<evidence type="ECO:0000313" key="6">
    <source>
        <dbReference type="Proteomes" id="UP001499988"/>
    </source>
</evidence>
<dbReference type="Pfam" id="PF04616">
    <property type="entry name" value="Glyco_hydro_43"/>
    <property type="match status" value="1"/>
</dbReference>
<dbReference type="InterPro" id="IPR008979">
    <property type="entry name" value="Galactose-bd-like_sf"/>
</dbReference>